<dbReference type="Gene3D" id="2.60.120.330">
    <property type="entry name" value="B-lactam Antibiotic, Isopenicillin N Synthase, Chain"/>
    <property type="match status" value="1"/>
</dbReference>
<evidence type="ECO:0000259" key="1">
    <source>
        <dbReference type="Pfam" id="PF05118"/>
    </source>
</evidence>
<feature type="domain" description="Aspartyl/asparaginy/proline hydroxylase" evidence="1">
    <location>
        <begin position="76"/>
        <end position="184"/>
    </location>
</feature>
<dbReference type="SUPFAM" id="SSF51197">
    <property type="entry name" value="Clavaminate synthase-like"/>
    <property type="match status" value="1"/>
</dbReference>
<evidence type="ECO:0000313" key="2">
    <source>
        <dbReference type="EMBL" id="MCK8480703.1"/>
    </source>
</evidence>
<dbReference type="InterPro" id="IPR007803">
    <property type="entry name" value="Asp/Arg/Pro-Hydrxlase"/>
</dbReference>
<accession>A0ABT0H8L8</accession>
<keyword evidence="3" id="KW-1185">Reference proteome</keyword>
<sequence>MEVLQGKQAIIDRVKLPFSFDTDKLLKEYLELKLNNFEYYNVIQLRAPAYIVDASIPVPPPADDYADGSWTDWLDTNELESSPYIKSIVEAFKEITSVTLVRLLRLAPHSNVKEHTDPTLGLEIEQSVIRLTIPILQSEKVTFYLNNQPVPMKPGECWYLKLTDAHRVVNSGDTERVNLTIDMIPNENLRAIIKESQLKLVDN</sequence>
<comment type="caution">
    <text evidence="2">The sequence shown here is derived from an EMBL/GenBank/DDBJ whole genome shotgun (WGS) entry which is preliminary data.</text>
</comment>
<proteinExistence type="predicted"/>
<dbReference type="InterPro" id="IPR027443">
    <property type="entry name" value="IPNS-like_sf"/>
</dbReference>
<gene>
    <name evidence="2" type="ORF">MUY34_08730</name>
</gene>
<dbReference type="RefSeq" id="WP_248412742.1">
    <property type="nucleotide sequence ID" value="NZ_JALPQF010000007.1"/>
</dbReference>
<dbReference type="Pfam" id="PF05118">
    <property type="entry name" value="Asp_Arg_Hydrox"/>
    <property type="match status" value="1"/>
</dbReference>
<reference evidence="2" key="1">
    <citation type="submission" date="2022-04" db="EMBL/GenBank/DDBJ databases">
        <authorList>
            <person name="Ren T."/>
        </authorList>
    </citation>
    <scope>NUCLEOTIDE SEQUENCE</scope>
    <source>
        <strain evidence="2">F63249</strain>
    </source>
</reference>
<organism evidence="2 3">
    <name type="scientific">Psychroserpens algicola</name>
    <dbReference type="NCBI Taxonomy" id="1719034"/>
    <lineage>
        <taxon>Bacteria</taxon>
        <taxon>Pseudomonadati</taxon>
        <taxon>Bacteroidota</taxon>
        <taxon>Flavobacteriia</taxon>
        <taxon>Flavobacteriales</taxon>
        <taxon>Flavobacteriaceae</taxon>
        <taxon>Psychroserpens</taxon>
    </lineage>
</organism>
<protein>
    <submittedName>
        <fullName evidence="2">Aspartyl/asparaginyl beta-hydroxylase domain-containing protein</fullName>
    </submittedName>
</protein>
<dbReference type="EMBL" id="JALPQF010000007">
    <property type="protein sequence ID" value="MCK8480703.1"/>
    <property type="molecule type" value="Genomic_DNA"/>
</dbReference>
<evidence type="ECO:0000313" key="3">
    <source>
        <dbReference type="Proteomes" id="UP001203687"/>
    </source>
</evidence>
<name>A0ABT0H8L8_9FLAO</name>
<dbReference type="Proteomes" id="UP001203687">
    <property type="component" value="Unassembled WGS sequence"/>
</dbReference>